<dbReference type="InterPro" id="IPR023562">
    <property type="entry name" value="ClpP/TepA"/>
</dbReference>
<evidence type="ECO:0000256" key="7">
    <source>
        <dbReference type="RuleBase" id="RU000549"/>
    </source>
</evidence>
<dbReference type="GO" id="GO:0006515">
    <property type="term" value="P:protein quality control for misfolded or incompletely synthesized proteins"/>
    <property type="evidence" value="ECO:0007669"/>
    <property type="project" value="TreeGrafter"/>
</dbReference>
<protein>
    <recommendedName>
        <fullName evidence="8">ATP-dependent Clp protease proteolytic subunit</fullName>
        <ecNumber evidence="7">3.4.21.92</ecNumber>
    </recommendedName>
</protein>
<evidence type="ECO:0000256" key="5">
    <source>
        <dbReference type="PROSITE-ProRule" id="PRU10085"/>
    </source>
</evidence>
<evidence type="ECO:0000256" key="3">
    <source>
        <dbReference type="ARBA" id="ARBA00022801"/>
    </source>
</evidence>
<proteinExistence type="inferred from homology"/>
<dbReference type="FunFam" id="3.90.226.10:FF:000001">
    <property type="entry name" value="ATP-dependent Clp protease proteolytic subunit"/>
    <property type="match status" value="1"/>
</dbReference>
<dbReference type="GO" id="GO:0004176">
    <property type="term" value="F:ATP-dependent peptidase activity"/>
    <property type="evidence" value="ECO:0007669"/>
    <property type="project" value="InterPro"/>
</dbReference>
<dbReference type="GO" id="GO:0004252">
    <property type="term" value="F:serine-type endopeptidase activity"/>
    <property type="evidence" value="ECO:0007669"/>
    <property type="project" value="UniProtKB-EC"/>
</dbReference>
<dbReference type="PANTHER" id="PTHR10381:SF11">
    <property type="entry name" value="ATP-DEPENDENT CLP PROTEASE PROTEOLYTIC SUBUNIT, MITOCHONDRIAL"/>
    <property type="match status" value="1"/>
</dbReference>
<dbReference type="InterPro" id="IPR001907">
    <property type="entry name" value="ClpP"/>
</dbReference>
<dbReference type="NCBIfam" id="NF001368">
    <property type="entry name" value="PRK00277.1"/>
    <property type="match status" value="1"/>
</dbReference>
<evidence type="ECO:0000256" key="8">
    <source>
        <dbReference type="RuleBase" id="RU003567"/>
    </source>
</evidence>
<keyword evidence="3 7" id="KW-0378">Hydrolase</keyword>
<dbReference type="EC" id="3.4.21.92" evidence="7"/>
<feature type="active site" evidence="5">
    <location>
        <position position="140"/>
    </location>
</feature>
<dbReference type="PROSITE" id="PS00382">
    <property type="entry name" value="CLP_PROTEASE_HIS"/>
    <property type="match status" value="1"/>
</dbReference>
<dbReference type="SUPFAM" id="SSF52096">
    <property type="entry name" value="ClpP/crotonase"/>
    <property type="match status" value="1"/>
</dbReference>
<evidence type="ECO:0000313" key="10">
    <source>
        <dbReference type="WBParaSite" id="HNAJ_0001203301-mRNA-1"/>
    </source>
</evidence>
<dbReference type="CDD" id="cd07017">
    <property type="entry name" value="S14_ClpP_2"/>
    <property type="match status" value="1"/>
</dbReference>
<feature type="chain" id="PRO_5006449151" description="ATP-dependent Clp protease proteolytic subunit" evidence="9">
    <location>
        <begin position="22"/>
        <end position="246"/>
    </location>
</feature>
<sequence>LNSFVFLQFDMVFLLSRILSCVKPYSNAVLQKRALYTSINCNYALVPMVLDKSAAGERAYDIYSRLLKDRIICLMGPVNDDLSSIILAQMLFLQSEDKRSPIHLYINSPGGVITSGLAIYDTMQYIEPPIYTWCIGQASSMGSLLLAAGTPGHRYALPHSRVMVHQPSGATQGQASDIMIQAEEIIKTKRIINSIYAKHTNQSLETIEKWMDRDFFMTPEEALKFGLIDKVMVPKSKTNIPEPDEK</sequence>
<keyword evidence="2 7" id="KW-0645">Protease</keyword>
<dbReference type="InterPro" id="IPR018215">
    <property type="entry name" value="ClpP_Ser_AS"/>
</dbReference>
<dbReference type="AlphaFoldDB" id="A0A0R3TW10"/>
<dbReference type="WBParaSite" id="HNAJ_0001203301-mRNA-1">
    <property type="protein sequence ID" value="HNAJ_0001203301-mRNA-1"/>
    <property type="gene ID" value="HNAJ_0001203301"/>
</dbReference>
<dbReference type="STRING" id="102285.A0A0R3TW10"/>
<name>A0A0R3TW10_RODNA</name>
<evidence type="ECO:0000256" key="1">
    <source>
        <dbReference type="ARBA" id="ARBA00007039"/>
    </source>
</evidence>
<reference evidence="10" key="1">
    <citation type="submission" date="2017-02" db="UniProtKB">
        <authorList>
            <consortium name="WormBaseParasite"/>
        </authorList>
    </citation>
    <scope>IDENTIFICATION</scope>
</reference>
<evidence type="ECO:0000256" key="6">
    <source>
        <dbReference type="PROSITE-ProRule" id="PRU10086"/>
    </source>
</evidence>
<feature type="active site" evidence="6">
    <location>
        <position position="165"/>
    </location>
</feature>
<dbReference type="Pfam" id="PF00574">
    <property type="entry name" value="CLP_protease"/>
    <property type="match status" value="1"/>
</dbReference>
<evidence type="ECO:0000256" key="2">
    <source>
        <dbReference type="ARBA" id="ARBA00022670"/>
    </source>
</evidence>
<dbReference type="PRINTS" id="PR00127">
    <property type="entry name" value="CLPPROTEASEP"/>
</dbReference>
<dbReference type="InterPro" id="IPR029045">
    <property type="entry name" value="ClpP/crotonase-like_dom_sf"/>
</dbReference>
<accession>A0A0R3TW10</accession>
<dbReference type="GO" id="GO:0051117">
    <property type="term" value="F:ATPase binding"/>
    <property type="evidence" value="ECO:0007669"/>
    <property type="project" value="TreeGrafter"/>
</dbReference>
<dbReference type="InterPro" id="IPR033135">
    <property type="entry name" value="ClpP_His_AS"/>
</dbReference>
<dbReference type="NCBIfam" id="NF009205">
    <property type="entry name" value="PRK12553.1"/>
    <property type="match status" value="1"/>
</dbReference>
<comment type="similarity">
    <text evidence="1 8">Belongs to the peptidase S14 family.</text>
</comment>
<dbReference type="PANTHER" id="PTHR10381">
    <property type="entry name" value="ATP-DEPENDENT CLP PROTEASE PROTEOLYTIC SUBUNIT"/>
    <property type="match status" value="1"/>
</dbReference>
<organism evidence="10">
    <name type="scientific">Rodentolepis nana</name>
    <name type="common">Dwarf tapeworm</name>
    <name type="synonym">Hymenolepis nana</name>
    <dbReference type="NCBI Taxonomy" id="102285"/>
    <lineage>
        <taxon>Eukaryota</taxon>
        <taxon>Metazoa</taxon>
        <taxon>Spiralia</taxon>
        <taxon>Lophotrochozoa</taxon>
        <taxon>Platyhelminthes</taxon>
        <taxon>Cestoda</taxon>
        <taxon>Eucestoda</taxon>
        <taxon>Cyclophyllidea</taxon>
        <taxon>Hymenolepididae</taxon>
        <taxon>Rodentolepis</taxon>
    </lineage>
</organism>
<dbReference type="Gene3D" id="3.90.226.10">
    <property type="entry name" value="2-enoyl-CoA Hydratase, Chain A, domain 1"/>
    <property type="match status" value="1"/>
</dbReference>
<keyword evidence="9" id="KW-0732">Signal</keyword>
<dbReference type="GO" id="GO:0009368">
    <property type="term" value="C:endopeptidase Clp complex"/>
    <property type="evidence" value="ECO:0007669"/>
    <property type="project" value="TreeGrafter"/>
</dbReference>
<dbReference type="PROSITE" id="PS00381">
    <property type="entry name" value="CLP_PROTEASE_SER"/>
    <property type="match status" value="1"/>
</dbReference>
<dbReference type="HAMAP" id="MF_00444">
    <property type="entry name" value="ClpP"/>
    <property type="match status" value="1"/>
</dbReference>
<feature type="signal peptide" evidence="9">
    <location>
        <begin position="1"/>
        <end position="21"/>
    </location>
</feature>
<keyword evidence="4 7" id="KW-0720">Serine protease</keyword>
<evidence type="ECO:0000256" key="9">
    <source>
        <dbReference type="SAM" id="SignalP"/>
    </source>
</evidence>
<evidence type="ECO:0000256" key="4">
    <source>
        <dbReference type="ARBA" id="ARBA00022825"/>
    </source>
</evidence>